<dbReference type="InterPro" id="IPR007848">
    <property type="entry name" value="Small_mtfrase_dom"/>
</dbReference>
<keyword evidence="8" id="KW-1185">Reference proteome</keyword>
<sequence length="269" mass="28968">MSDEREILRAASARLAAAGVDNPRLEARVLWEAARDPAPFESFIARREKREPVAYITGHKEFWSLDFQVGPGVLIPRPDTETMIESVLTEFPDRAAKLRVLDLGTGSGCILAAVLSEYPNATGLGVEASDTARAIATANMERLRLGTRAEIRPGNWAEALDERFDVIVTNPPYISTADIATLEPDVREYEPFGALDGGPDGLDAVRALAPELNRLGGTSFVEIGIGQADSTAEILSAAGLHVLRAAKDLSGISRIVIAQSQPLPKKELE</sequence>
<dbReference type="EMBL" id="JAASRM010000001">
    <property type="protein sequence ID" value="NIK89995.1"/>
    <property type="molecule type" value="Genomic_DNA"/>
</dbReference>
<name>A0A846N3E3_9PROT</name>
<dbReference type="GO" id="GO:0003676">
    <property type="term" value="F:nucleic acid binding"/>
    <property type="evidence" value="ECO:0007669"/>
    <property type="project" value="InterPro"/>
</dbReference>
<dbReference type="InterPro" id="IPR050320">
    <property type="entry name" value="N5-glutamine_MTase"/>
</dbReference>
<dbReference type="Gene3D" id="1.10.8.10">
    <property type="entry name" value="DNA helicase RuvA subunit, C-terminal domain"/>
    <property type="match status" value="1"/>
</dbReference>
<protein>
    <recommendedName>
        <fullName evidence="5">Release factor glutamine methyltransferase</fullName>
        <shortName evidence="5">RF MTase</shortName>
        <ecNumber evidence="5">2.1.1.297</ecNumber>
    </recommendedName>
    <alternativeName>
        <fullName evidence="5">N5-glutamine methyltransferase PrmC</fullName>
    </alternativeName>
    <alternativeName>
        <fullName evidence="5">Protein-(glutamine-N5) MTase PrmC</fullName>
    </alternativeName>
    <alternativeName>
        <fullName evidence="5">Protein-glutamine N-methyltransferase PrmC</fullName>
    </alternativeName>
</protein>
<dbReference type="Proteomes" id="UP000570514">
    <property type="component" value="Unassembled WGS sequence"/>
</dbReference>
<dbReference type="InterPro" id="IPR029063">
    <property type="entry name" value="SAM-dependent_MTases_sf"/>
</dbReference>
<evidence type="ECO:0000256" key="5">
    <source>
        <dbReference type="HAMAP-Rule" id="MF_02126"/>
    </source>
</evidence>
<proteinExistence type="inferred from homology"/>
<dbReference type="PANTHER" id="PTHR18895">
    <property type="entry name" value="HEMK METHYLTRANSFERASE"/>
    <property type="match status" value="1"/>
</dbReference>
<evidence type="ECO:0000256" key="3">
    <source>
        <dbReference type="ARBA" id="ARBA00022691"/>
    </source>
</evidence>
<dbReference type="InterPro" id="IPR004556">
    <property type="entry name" value="HemK-like"/>
</dbReference>
<keyword evidence="2 5" id="KW-0808">Transferase</keyword>
<dbReference type="InterPro" id="IPR002052">
    <property type="entry name" value="DNA_methylase_N6_adenine_CS"/>
</dbReference>
<reference evidence="7 8" key="1">
    <citation type="submission" date="2020-03" db="EMBL/GenBank/DDBJ databases">
        <title>Genomic Encyclopedia of Type Strains, Phase IV (KMG-IV): sequencing the most valuable type-strain genomes for metagenomic binning, comparative biology and taxonomic classification.</title>
        <authorList>
            <person name="Goeker M."/>
        </authorList>
    </citation>
    <scope>NUCLEOTIDE SEQUENCE [LARGE SCALE GENOMIC DNA]</scope>
    <source>
        <strain evidence="7 8">DSM 19867</strain>
    </source>
</reference>
<keyword evidence="1 5" id="KW-0489">Methyltransferase</keyword>
<accession>A0A846N3E3</accession>
<evidence type="ECO:0000259" key="6">
    <source>
        <dbReference type="Pfam" id="PF05175"/>
    </source>
</evidence>
<dbReference type="HAMAP" id="MF_02126">
    <property type="entry name" value="RF_methyltr_PrmC"/>
    <property type="match status" value="1"/>
</dbReference>
<keyword evidence="3 5" id="KW-0949">S-adenosyl-L-methionine</keyword>
<dbReference type="Pfam" id="PF05175">
    <property type="entry name" value="MTS"/>
    <property type="match status" value="1"/>
</dbReference>
<feature type="domain" description="Methyltransferase small" evidence="6">
    <location>
        <begin position="88"/>
        <end position="177"/>
    </location>
</feature>
<dbReference type="Gene3D" id="3.40.50.150">
    <property type="entry name" value="Vaccinia Virus protein VP39"/>
    <property type="match status" value="1"/>
</dbReference>
<dbReference type="GO" id="GO:0102559">
    <property type="term" value="F:peptide chain release factor N(5)-glutamine methyltransferase activity"/>
    <property type="evidence" value="ECO:0007669"/>
    <property type="project" value="UniProtKB-EC"/>
</dbReference>
<evidence type="ECO:0000256" key="1">
    <source>
        <dbReference type="ARBA" id="ARBA00022603"/>
    </source>
</evidence>
<dbReference type="SUPFAM" id="SSF53335">
    <property type="entry name" value="S-adenosyl-L-methionine-dependent methyltransferases"/>
    <property type="match status" value="1"/>
</dbReference>
<feature type="binding site" evidence="5">
    <location>
        <position position="127"/>
    </location>
    <ligand>
        <name>S-adenosyl-L-methionine</name>
        <dbReference type="ChEBI" id="CHEBI:59789"/>
    </ligand>
</feature>
<evidence type="ECO:0000256" key="4">
    <source>
        <dbReference type="ARBA" id="ARBA00048391"/>
    </source>
</evidence>
<comment type="caution">
    <text evidence="7">The sequence shown here is derived from an EMBL/GenBank/DDBJ whole genome shotgun (WGS) entry which is preliminary data.</text>
</comment>
<dbReference type="CDD" id="cd02440">
    <property type="entry name" value="AdoMet_MTases"/>
    <property type="match status" value="1"/>
</dbReference>
<dbReference type="GO" id="GO:0032259">
    <property type="term" value="P:methylation"/>
    <property type="evidence" value="ECO:0007669"/>
    <property type="project" value="UniProtKB-KW"/>
</dbReference>
<dbReference type="PANTHER" id="PTHR18895:SF74">
    <property type="entry name" value="MTRF1L RELEASE FACTOR GLUTAMINE METHYLTRANSFERASE"/>
    <property type="match status" value="1"/>
</dbReference>
<feature type="binding site" evidence="5">
    <location>
        <position position="170"/>
    </location>
    <ligand>
        <name>S-adenosyl-L-methionine</name>
        <dbReference type="ChEBI" id="CHEBI:59789"/>
    </ligand>
</feature>
<gene>
    <name evidence="5" type="primary">prmC</name>
    <name evidence="7" type="ORF">FHS83_003313</name>
</gene>
<dbReference type="PROSITE" id="PS00092">
    <property type="entry name" value="N6_MTASE"/>
    <property type="match status" value="1"/>
</dbReference>
<organism evidence="7 8">
    <name type="scientific">Rhizomicrobium palustre</name>
    <dbReference type="NCBI Taxonomy" id="189966"/>
    <lineage>
        <taxon>Bacteria</taxon>
        <taxon>Pseudomonadati</taxon>
        <taxon>Pseudomonadota</taxon>
        <taxon>Alphaproteobacteria</taxon>
        <taxon>Micropepsales</taxon>
        <taxon>Micropepsaceae</taxon>
        <taxon>Rhizomicrobium</taxon>
    </lineage>
</organism>
<dbReference type="InterPro" id="IPR019874">
    <property type="entry name" value="RF_methyltr_PrmC"/>
</dbReference>
<comment type="catalytic activity">
    <reaction evidence="4 5">
        <text>L-glutaminyl-[peptide chain release factor] + S-adenosyl-L-methionine = N(5)-methyl-L-glutaminyl-[peptide chain release factor] + S-adenosyl-L-homocysteine + H(+)</text>
        <dbReference type="Rhea" id="RHEA:42896"/>
        <dbReference type="Rhea" id="RHEA-COMP:10271"/>
        <dbReference type="Rhea" id="RHEA-COMP:10272"/>
        <dbReference type="ChEBI" id="CHEBI:15378"/>
        <dbReference type="ChEBI" id="CHEBI:30011"/>
        <dbReference type="ChEBI" id="CHEBI:57856"/>
        <dbReference type="ChEBI" id="CHEBI:59789"/>
        <dbReference type="ChEBI" id="CHEBI:61891"/>
        <dbReference type="EC" id="2.1.1.297"/>
    </reaction>
</comment>
<dbReference type="NCBIfam" id="TIGR03534">
    <property type="entry name" value="RF_mod_PrmC"/>
    <property type="match status" value="1"/>
</dbReference>
<evidence type="ECO:0000313" key="7">
    <source>
        <dbReference type="EMBL" id="NIK89995.1"/>
    </source>
</evidence>
<feature type="binding site" evidence="5">
    <location>
        <position position="156"/>
    </location>
    <ligand>
        <name>S-adenosyl-L-methionine</name>
        <dbReference type="ChEBI" id="CHEBI:59789"/>
    </ligand>
</feature>
<comment type="function">
    <text evidence="5">Methylates the class 1 translation termination release factors RF1/PrfA and RF2/PrfB on the glutamine residue of the universally conserved GGQ motif.</text>
</comment>
<dbReference type="AlphaFoldDB" id="A0A846N3E3"/>
<feature type="binding site" evidence="5">
    <location>
        <begin position="104"/>
        <end position="108"/>
    </location>
    <ligand>
        <name>S-adenosyl-L-methionine</name>
        <dbReference type="ChEBI" id="CHEBI:59789"/>
    </ligand>
</feature>
<comment type="similarity">
    <text evidence="5">Belongs to the protein N5-glutamine methyltransferase family. PrmC subfamily.</text>
</comment>
<evidence type="ECO:0000313" key="8">
    <source>
        <dbReference type="Proteomes" id="UP000570514"/>
    </source>
</evidence>
<feature type="binding site" evidence="5">
    <location>
        <begin position="170"/>
        <end position="173"/>
    </location>
    <ligand>
        <name>substrate</name>
    </ligand>
</feature>
<dbReference type="RefSeq" id="WP_167084162.1">
    <property type="nucleotide sequence ID" value="NZ_BAAADC010000001.1"/>
</dbReference>
<dbReference type="EC" id="2.1.1.297" evidence="5"/>
<evidence type="ECO:0000256" key="2">
    <source>
        <dbReference type="ARBA" id="ARBA00022679"/>
    </source>
</evidence>
<dbReference type="NCBIfam" id="TIGR00536">
    <property type="entry name" value="hemK_fam"/>
    <property type="match status" value="1"/>
</dbReference>